<dbReference type="SUPFAM" id="SSF53822">
    <property type="entry name" value="Periplasmic binding protein-like I"/>
    <property type="match status" value="1"/>
</dbReference>
<keyword evidence="1" id="KW-0805">Transcription regulation</keyword>
<dbReference type="CDD" id="cd01392">
    <property type="entry name" value="HTH_LacI"/>
    <property type="match status" value="1"/>
</dbReference>
<keyword evidence="6" id="KW-1185">Reference proteome</keyword>
<dbReference type="Proteomes" id="UP001258315">
    <property type="component" value="Unassembled WGS sequence"/>
</dbReference>
<dbReference type="PROSITE" id="PS50932">
    <property type="entry name" value="HTH_LACI_2"/>
    <property type="match status" value="1"/>
</dbReference>
<dbReference type="SMART" id="SM00354">
    <property type="entry name" value="HTH_LACI"/>
    <property type="match status" value="1"/>
</dbReference>
<name>A0ABU3GX64_9SPHI</name>
<reference evidence="6" key="1">
    <citation type="submission" date="2023-07" db="EMBL/GenBank/DDBJ databases">
        <title>Functional and genomic diversity of the sorghum phyllosphere microbiome.</title>
        <authorList>
            <person name="Shade A."/>
        </authorList>
    </citation>
    <scope>NUCLEOTIDE SEQUENCE [LARGE SCALE GENOMIC DNA]</scope>
    <source>
        <strain evidence="6">SORGH_AS_0422</strain>
    </source>
</reference>
<organism evidence="5 6">
    <name type="scientific">Mucilaginibacter terrae</name>
    <dbReference type="NCBI Taxonomy" id="1955052"/>
    <lineage>
        <taxon>Bacteria</taxon>
        <taxon>Pseudomonadati</taxon>
        <taxon>Bacteroidota</taxon>
        <taxon>Sphingobacteriia</taxon>
        <taxon>Sphingobacteriales</taxon>
        <taxon>Sphingobacteriaceae</taxon>
        <taxon>Mucilaginibacter</taxon>
    </lineage>
</organism>
<dbReference type="Gene3D" id="1.10.260.40">
    <property type="entry name" value="lambda repressor-like DNA-binding domains"/>
    <property type="match status" value="1"/>
</dbReference>
<proteinExistence type="predicted"/>
<accession>A0ABU3GX64</accession>
<dbReference type="Pfam" id="PF00356">
    <property type="entry name" value="LacI"/>
    <property type="match status" value="1"/>
</dbReference>
<comment type="caution">
    <text evidence="5">The sequence shown here is derived from an EMBL/GenBank/DDBJ whole genome shotgun (WGS) entry which is preliminary data.</text>
</comment>
<dbReference type="PANTHER" id="PTHR30146:SF109">
    <property type="entry name" value="HTH-TYPE TRANSCRIPTIONAL REGULATOR GALS"/>
    <property type="match status" value="1"/>
</dbReference>
<gene>
    <name evidence="5" type="ORF">QE417_003426</name>
</gene>
<keyword evidence="3" id="KW-0804">Transcription</keyword>
<dbReference type="CDD" id="cd06267">
    <property type="entry name" value="PBP1_LacI_sugar_binding-like"/>
    <property type="match status" value="1"/>
</dbReference>
<evidence type="ECO:0000313" key="6">
    <source>
        <dbReference type="Proteomes" id="UP001258315"/>
    </source>
</evidence>
<protein>
    <submittedName>
        <fullName evidence="5">LacI family transcriptional regulator</fullName>
    </submittedName>
</protein>
<evidence type="ECO:0000259" key="4">
    <source>
        <dbReference type="PROSITE" id="PS50932"/>
    </source>
</evidence>
<dbReference type="InterPro" id="IPR010982">
    <property type="entry name" value="Lambda_DNA-bd_dom_sf"/>
</dbReference>
<dbReference type="InterPro" id="IPR000843">
    <property type="entry name" value="HTH_LacI"/>
</dbReference>
<dbReference type="InterPro" id="IPR028082">
    <property type="entry name" value="Peripla_BP_I"/>
</dbReference>
<dbReference type="RefSeq" id="WP_311951683.1">
    <property type="nucleotide sequence ID" value="NZ_JAVLVU010000001.1"/>
</dbReference>
<evidence type="ECO:0000256" key="2">
    <source>
        <dbReference type="ARBA" id="ARBA00023125"/>
    </source>
</evidence>
<evidence type="ECO:0000256" key="1">
    <source>
        <dbReference type="ARBA" id="ARBA00023015"/>
    </source>
</evidence>
<keyword evidence="2" id="KW-0238">DNA-binding</keyword>
<dbReference type="PANTHER" id="PTHR30146">
    <property type="entry name" value="LACI-RELATED TRANSCRIPTIONAL REPRESSOR"/>
    <property type="match status" value="1"/>
</dbReference>
<dbReference type="InterPro" id="IPR001761">
    <property type="entry name" value="Peripla_BP/Lac1_sug-bd_dom"/>
</dbReference>
<dbReference type="SUPFAM" id="SSF47413">
    <property type="entry name" value="lambda repressor-like DNA-binding domains"/>
    <property type="match status" value="1"/>
</dbReference>
<sequence>MKEVNIKQLAKQLNLAVSTVSRALNDSYEIGAETKKRVRELARQLNYQPNPNASNLRKRSSKTIAVIIPEIANNFFTLVIDGIEEIAQENGFHVLIYITHENNAKEAAYCNLLRNGRVDGVLISMSGEVNDISHINALIDSSIPLVFFDRICEEAKTPKITTNDYQSAYDGTLHLINKGCTQIAYLGISQTHSIGKARLTGYMDAMRNKGLEIKPDFIIKQSNYPQIEQLLSSPNRPQAIFAAVEQAALQCYEVAAKLDLNIPNDLKVISFSNLRTAPLLNPSLTTITQPAFDIGREAAKALFGLLKKKFSCMENEIITLTSTLVERESTAG</sequence>
<feature type="domain" description="HTH lacI-type" evidence="4">
    <location>
        <begin position="4"/>
        <end position="58"/>
    </location>
</feature>
<evidence type="ECO:0000313" key="5">
    <source>
        <dbReference type="EMBL" id="MDT3404354.1"/>
    </source>
</evidence>
<dbReference type="Pfam" id="PF00532">
    <property type="entry name" value="Peripla_BP_1"/>
    <property type="match status" value="1"/>
</dbReference>
<dbReference type="Gene3D" id="3.40.50.2300">
    <property type="match status" value="2"/>
</dbReference>
<dbReference type="EMBL" id="JAVLVU010000001">
    <property type="protein sequence ID" value="MDT3404354.1"/>
    <property type="molecule type" value="Genomic_DNA"/>
</dbReference>
<evidence type="ECO:0000256" key="3">
    <source>
        <dbReference type="ARBA" id="ARBA00023163"/>
    </source>
</evidence>